<feature type="region of interest" description="Disordered" evidence="1">
    <location>
        <begin position="833"/>
        <end position="880"/>
    </location>
</feature>
<dbReference type="InterPro" id="IPR052146">
    <property type="entry name" value="HOT1"/>
</dbReference>
<gene>
    <name evidence="3" type="ORF">A4X03_0g6619</name>
</gene>
<accession>A0A177U1K7</accession>
<dbReference type="InterPro" id="IPR038279">
    <property type="entry name" value="Ndc10_dom2_sf"/>
</dbReference>
<dbReference type="Gene3D" id="1.10.443.20">
    <property type="entry name" value="Centromere DNA-binding protein complex CBF3 subunit, domain 2"/>
    <property type="match status" value="1"/>
</dbReference>
<evidence type="ECO:0000259" key="2">
    <source>
        <dbReference type="Pfam" id="PF16787"/>
    </source>
</evidence>
<reference evidence="3" key="2">
    <citation type="journal article" date="2019" name="IMA Fungus">
        <title>Genome sequencing and comparison of five Tilletia species to identify candidate genes for the detection of regulated species infecting wheat.</title>
        <authorList>
            <person name="Nguyen H.D.T."/>
            <person name="Sultana T."/>
            <person name="Kesanakurti P."/>
            <person name="Hambleton S."/>
        </authorList>
    </citation>
    <scope>NUCLEOTIDE SEQUENCE</scope>
    <source>
        <strain evidence="3">DAOMC 238032</strain>
    </source>
</reference>
<dbReference type="GO" id="GO:0060963">
    <property type="term" value="P:positive regulation of ribosomal protein gene transcription by RNA polymerase II"/>
    <property type="evidence" value="ECO:0007669"/>
    <property type="project" value="TreeGrafter"/>
</dbReference>
<dbReference type="GO" id="GO:0000981">
    <property type="term" value="F:DNA-binding transcription factor activity, RNA polymerase II-specific"/>
    <property type="evidence" value="ECO:0007669"/>
    <property type="project" value="TreeGrafter"/>
</dbReference>
<evidence type="ECO:0000313" key="4">
    <source>
        <dbReference type="Proteomes" id="UP000077671"/>
    </source>
</evidence>
<comment type="caution">
    <text evidence="3">The sequence shown here is derived from an EMBL/GenBank/DDBJ whole genome shotgun (WGS) entry which is preliminary data.</text>
</comment>
<name>A0A177U1K7_9BASI</name>
<dbReference type="Pfam" id="PF16787">
    <property type="entry name" value="NDC10_II"/>
    <property type="match status" value="1"/>
</dbReference>
<proteinExistence type="predicted"/>
<dbReference type="EMBL" id="LWDD02001320">
    <property type="protein sequence ID" value="KAE8249383.1"/>
    <property type="molecule type" value="Genomic_DNA"/>
</dbReference>
<reference evidence="3" key="1">
    <citation type="submission" date="2016-04" db="EMBL/GenBank/DDBJ databases">
        <authorList>
            <person name="Nguyen H.D."/>
            <person name="Kesanakurti P."/>
            <person name="Cullis J."/>
            <person name="Levesque C.A."/>
            <person name="Hambleton S."/>
        </authorList>
    </citation>
    <scope>NUCLEOTIDE SEQUENCE</scope>
    <source>
        <strain evidence="3">DAOMC 238032</strain>
    </source>
</reference>
<organism evidence="3 4">
    <name type="scientific">Tilletia caries</name>
    <name type="common">wheat bunt fungus</name>
    <dbReference type="NCBI Taxonomy" id="13290"/>
    <lineage>
        <taxon>Eukaryota</taxon>
        <taxon>Fungi</taxon>
        <taxon>Dikarya</taxon>
        <taxon>Basidiomycota</taxon>
        <taxon>Ustilaginomycotina</taxon>
        <taxon>Exobasidiomycetes</taxon>
        <taxon>Tilletiales</taxon>
        <taxon>Tilletiaceae</taxon>
        <taxon>Tilletia</taxon>
    </lineage>
</organism>
<dbReference type="InterPro" id="IPR031872">
    <property type="entry name" value="NDC10_II"/>
</dbReference>
<feature type="compositionally biased region" description="Low complexity" evidence="1">
    <location>
        <begin position="833"/>
        <end position="858"/>
    </location>
</feature>
<sequence>MPAPASADAPERVPEASAVSPSSSTQRKQAGNIGGRGTKRRADGVVYTPNKKRCAVYYVFGDATTRGFTVKDRAKKLGVGMPTMYDWKKSYPEAWSTLGKLDASSPVAREMRDITSRPAPQNLTFFLTSDDPATWSPNGAASSSTVTAPAQNASQSTTAAVYVPAFVRPDGLGPNAEPQETFGGRGPGVLPPELVQQLAKEGALATDKEIAAVHATKLDKDASSGAAPYINETINLALHLKQSTLAPKVKKNWDGVKKHFLAFWRCLNRIRAQQQSGDGSEDGVSETSEENELEDILVSEQKLVTYLNCYVLHKNPTIGDEGIETHIKAVVNLWETQTLQGRNHFPHPQNGALMKAFTKALKHGRSALAAAKFNDAWKHTLKDGYDPEEYQRISRWYLKQEETAGEDRDAWVRARFDFLMQHAIMGRSEDLRNAKLSSLYVHTVPQSRPQTCKAVVVSIRHSKTNVDARREFGIAARHKNVETCPIGALALYFFQRFHMRDEFPDLSSRTAWYELNLLVDDEERGGIEWVDQAGVLRQAFSDLGISSSKLTHAMRGAAARHAHEAGCSEASIRIHGRWTASGDQLIERYLTGIAVQPVRALSGFHIEGGDHYLPRTLLDPPASLTSKLWPQLDEAEASVRSRHATGGQKDEAALAFLEVMRWLRVVLLQDAALLSTSFPSLPIWSTEPFISEDFKTFRSELTTKIAETPHPLEVTITEIIPRLGHALADVRASSAETTEAFKQAISAQQVDNERLRLTLERAITTLSESIERRDQADESRAQAQQVIMSSICALAGASSTLQSTHTNQHEQQQQTLQMLVRLMAASTLPASLPSAAGSTFSSTTPAPNNAHASPSSSTCALTPPLLDQPSSPAPIPAPTPLVGQQEHELIANNNNSLSTTVAQERPAPSASLGSAASSVLQSSPILLPRTLLCIAAKASTVKDLATEWYTGKDGYVGVRARLEAKDEALESKGSAARKQICRWRRVIGVLEALQSQRGWSREETARAMDAQLKKNKHGIRTLADNHLAKEEARTSWMETVP</sequence>
<feature type="region of interest" description="Disordered" evidence="1">
    <location>
        <begin position="1"/>
        <end position="42"/>
    </location>
</feature>
<feature type="compositionally biased region" description="Low complexity" evidence="1">
    <location>
        <begin position="15"/>
        <end position="24"/>
    </location>
</feature>
<dbReference type="Proteomes" id="UP000077671">
    <property type="component" value="Unassembled WGS sequence"/>
</dbReference>
<dbReference type="GO" id="GO:0000978">
    <property type="term" value="F:RNA polymerase II cis-regulatory region sequence-specific DNA binding"/>
    <property type="evidence" value="ECO:0007669"/>
    <property type="project" value="TreeGrafter"/>
</dbReference>
<feature type="domain" description="Ndc10" evidence="2">
    <location>
        <begin position="343"/>
        <end position="695"/>
    </location>
</feature>
<dbReference type="AlphaFoldDB" id="A0A177U1K7"/>
<dbReference type="PANTHER" id="PTHR37784:SF2">
    <property type="entry name" value="HIGH-OSMOLARITY-INDUCED TRANSCRIPTION PROTEIN 1"/>
    <property type="match status" value="1"/>
</dbReference>
<evidence type="ECO:0000313" key="3">
    <source>
        <dbReference type="EMBL" id="KAE8249383.1"/>
    </source>
</evidence>
<evidence type="ECO:0000256" key="1">
    <source>
        <dbReference type="SAM" id="MobiDB-lite"/>
    </source>
</evidence>
<dbReference type="PANTHER" id="PTHR37784">
    <property type="entry name" value="PROTEIN MSN1"/>
    <property type="match status" value="1"/>
</dbReference>
<protein>
    <recommendedName>
        <fullName evidence="2">Ndc10 domain-containing protein</fullName>
    </recommendedName>
</protein>